<evidence type="ECO:0000313" key="2">
    <source>
        <dbReference type="EMBL" id="RHD41447.1"/>
    </source>
</evidence>
<gene>
    <name evidence="2" type="ORF">DW794_21285</name>
    <name evidence="1" type="ORF">DXA49_18300</name>
</gene>
<reference evidence="3 4" key="1">
    <citation type="submission" date="2018-08" db="EMBL/GenBank/DDBJ databases">
        <title>A genome reference for cultivated species of the human gut microbiota.</title>
        <authorList>
            <person name="Zou Y."/>
            <person name="Xue W."/>
            <person name="Luo G."/>
        </authorList>
    </citation>
    <scope>NUCLEOTIDE SEQUENCE [LARGE SCALE GENOMIC DNA]</scope>
    <source>
        <strain evidence="2 4">AM31-16AC</strain>
        <strain evidence="1 3">OF02-6LB</strain>
    </source>
</reference>
<organism evidence="2 4">
    <name type="scientific">Bacteroides caccae</name>
    <dbReference type="NCBI Taxonomy" id="47678"/>
    <lineage>
        <taxon>Bacteria</taxon>
        <taxon>Pseudomonadati</taxon>
        <taxon>Bacteroidota</taxon>
        <taxon>Bacteroidia</taxon>
        <taxon>Bacteroidales</taxon>
        <taxon>Bacteroidaceae</taxon>
        <taxon>Bacteroides</taxon>
    </lineage>
</organism>
<dbReference type="Proteomes" id="UP000284689">
    <property type="component" value="Unassembled WGS sequence"/>
</dbReference>
<name>A0A414F4C9_9BACE</name>
<protein>
    <submittedName>
        <fullName evidence="2">Uncharacterized protein</fullName>
    </submittedName>
</protein>
<accession>A0A414F4C9</accession>
<sequence>MNISTLKDIKNASINVCFIQGNRQVSNKNVKSKTASIDKYGILVPLMYVKGTKAVKDGCSLMTSDGKPIPSEEADKYIVIVDGQHRYSAAIEKSVSDEEIYLFESYAKASTKELLAEANVEVEKWKGEDYIAGATLAKPENELLQFANSLSLRGFPISTISLILCWDKHKFTSKKLSKLMKGETVNIEYNFERARTFLDAMSNFTDKFVAKNYAINVVIDLSSEMGYKPVCEALSKISETTIQRIEGITGEENVKSFLKDAINKELGK</sequence>
<dbReference type="EMBL" id="QSCS01000034">
    <property type="protein sequence ID" value="RGY22922.1"/>
    <property type="molecule type" value="Genomic_DNA"/>
</dbReference>
<evidence type="ECO:0000313" key="1">
    <source>
        <dbReference type="EMBL" id="RGY22922.1"/>
    </source>
</evidence>
<dbReference type="Proteomes" id="UP000284431">
    <property type="component" value="Unassembled WGS sequence"/>
</dbReference>
<dbReference type="EMBL" id="QSJD01000057">
    <property type="protein sequence ID" value="RHD41447.1"/>
    <property type="molecule type" value="Genomic_DNA"/>
</dbReference>
<evidence type="ECO:0000313" key="4">
    <source>
        <dbReference type="Proteomes" id="UP000284689"/>
    </source>
</evidence>
<dbReference type="RefSeq" id="WP_032855765.1">
    <property type="nucleotide sequence ID" value="NZ_CP081920.1"/>
</dbReference>
<comment type="caution">
    <text evidence="2">The sequence shown here is derived from an EMBL/GenBank/DDBJ whole genome shotgun (WGS) entry which is preliminary data.</text>
</comment>
<dbReference type="AlphaFoldDB" id="A0A414F4C9"/>
<evidence type="ECO:0000313" key="3">
    <source>
        <dbReference type="Proteomes" id="UP000284431"/>
    </source>
</evidence>
<proteinExistence type="predicted"/>